<dbReference type="InterPro" id="IPR032675">
    <property type="entry name" value="LRR_dom_sf"/>
</dbReference>
<feature type="region of interest" description="Disordered" evidence="2">
    <location>
        <begin position="343"/>
        <end position="456"/>
    </location>
</feature>
<keyword evidence="1" id="KW-0175">Coiled coil</keyword>
<feature type="compositionally biased region" description="Low complexity" evidence="2">
    <location>
        <begin position="575"/>
        <end position="587"/>
    </location>
</feature>
<evidence type="ECO:0000256" key="2">
    <source>
        <dbReference type="SAM" id="MobiDB-lite"/>
    </source>
</evidence>
<feature type="region of interest" description="Disordered" evidence="2">
    <location>
        <begin position="539"/>
        <end position="633"/>
    </location>
</feature>
<proteinExistence type="predicted"/>
<dbReference type="SUPFAM" id="SSF52058">
    <property type="entry name" value="L domain-like"/>
    <property type="match status" value="1"/>
</dbReference>
<comment type="caution">
    <text evidence="3">The sequence shown here is derived from an EMBL/GenBank/DDBJ whole genome shotgun (WGS) entry which is preliminary data.</text>
</comment>
<evidence type="ECO:0000256" key="1">
    <source>
        <dbReference type="SAM" id="Coils"/>
    </source>
</evidence>
<dbReference type="InterPro" id="IPR042655">
    <property type="entry name" value="LRC72"/>
</dbReference>
<dbReference type="PANTHER" id="PTHR46759">
    <property type="entry name" value="LEUCINE-RICH REPEAT-CONTAINING PROTEIN 72"/>
    <property type="match status" value="1"/>
</dbReference>
<feature type="coiled-coil region" evidence="1">
    <location>
        <begin position="644"/>
        <end position="692"/>
    </location>
</feature>
<keyword evidence="3" id="KW-0808">Transferase</keyword>
<feature type="compositionally biased region" description="Basic and acidic residues" evidence="2">
    <location>
        <begin position="426"/>
        <end position="440"/>
    </location>
</feature>
<dbReference type="EMBL" id="JASMQC010000001">
    <property type="protein sequence ID" value="KAK1948387.1"/>
    <property type="molecule type" value="Genomic_DNA"/>
</dbReference>
<reference evidence="3" key="1">
    <citation type="submission" date="2023-08" db="EMBL/GenBank/DDBJ databases">
        <title>Reference Genome Resource for the Citrus Pathogen Phytophthora citrophthora.</title>
        <authorList>
            <person name="Moller H."/>
            <person name="Coetzee B."/>
            <person name="Rose L.J."/>
            <person name="Van Niekerk J.M."/>
        </authorList>
    </citation>
    <scope>NUCLEOTIDE SEQUENCE</scope>
    <source>
        <strain evidence="3">STE-U-9442</strain>
    </source>
</reference>
<dbReference type="Gene3D" id="3.80.10.10">
    <property type="entry name" value="Ribonuclease Inhibitor"/>
    <property type="match status" value="1"/>
</dbReference>
<feature type="compositionally biased region" description="Polar residues" evidence="2">
    <location>
        <begin position="371"/>
        <end position="389"/>
    </location>
</feature>
<keyword evidence="3" id="KW-0418">Kinase</keyword>
<evidence type="ECO:0000313" key="4">
    <source>
        <dbReference type="Proteomes" id="UP001259832"/>
    </source>
</evidence>
<feature type="compositionally biased region" description="Basic and acidic residues" evidence="2">
    <location>
        <begin position="539"/>
        <end position="548"/>
    </location>
</feature>
<evidence type="ECO:0000313" key="3">
    <source>
        <dbReference type="EMBL" id="KAK1948387.1"/>
    </source>
</evidence>
<name>A0AAD9H0M6_9STRA</name>
<dbReference type="Pfam" id="PF14580">
    <property type="entry name" value="LRR_9"/>
    <property type="match status" value="1"/>
</dbReference>
<feature type="compositionally biased region" description="Polar residues" evidence="2">
    <location>
        <begin position="352"/>
        <end position="364"/>
    </location>
</feature>
<dbReference type="Proteomes" id="UP001259832">
    <property type="component" value="Unassembled WGS sequence"/>
</dbReference>
<feature type="compositionally biased region" description="Polar residues" evidence="2">
    <location>
        <begin position="608"/>
        <end position="629"/>
    </location>
</feature>
<organism evidence="3 4">
    <name type="scientific">Phytophthora citrophthora</name>
    <dbReference type="NCBI Taxonomy" id="4793"/>
    <lineage>
        <taxon>Eukaryota</taxon>
        <taxon>Sar</taxon>
        <taxon>Stramenopiles</taxon>
        <taxon>Oomycota</taxon>
        <taxon>Peronosporomycetes</taxon>
        <taxon>Peronosporales</taxon>
        <taxon>Peronosporaceae</taxon>
        <taxon>Phytophthora</taxon>
    </lineage>
</organism>
<accession>A0AAD9H0M6</accession>
<keyword evidence="4" id="KW-1185">Reference proteome</keyword>
<sequence length="1165" mass="137153">MRNSAHSSKLKVSTQSQKTLVDVFKQYGMRLCDGARLNAVGKGIHVLGRVPPTVSESVTALYLSQNNLRSLEGIDQFKLVRLLSVGGNLLASDKELTRLEELAHLRNLNLMGNPLCDQPNYRLRVIAMMKALQVLDNSDITKKERDVAPHIAAQDHALRKMVAQNHFDIQKLQRIALLISLHKMFYGYVMAGGVATGQFDRVPSPSDAACNVPLLLRLWKYEDSLSEQELEALKTQMLTIIVRTHAKLAENPKIKAKEYLLKLANGSSSSAQRLHGVSNDIKQRVASWEEAYDNVIALQQKTIANLHAICEKNRKETVEYLKNLLSMEPSQRNKLIAVRRVQQDAELETKPSPHQSHNQASSWAASHISERQYSQDGSDSRTSQHQLPPQQEDPDTWDNRGRDRSYPSFLPPPPPFLINNGGRGRTRGEDQDIRYSHDQEPSQTIRSRKPTIRSGDFANKSLGEAIHGFKLRDSTAVPPKPPRASFPTKIPNIQRLYTMQRQNDTPLPPELIDNQRRTFGKSSVDRGQSLSNFQDDIREAKRSHHDTDDATDSNYSQRRVSSTFTREDLDMTHVSAISHASSSPPRASRGREETYIPIAKTPPDALTELQSTRPHQASQRPQPSQTSPEQLKALPVVPQHDGRLQELEQREEKYIRALMQSEQRELDLRNNLSSVQRKLVSYQRKLAQQLHEREVIKDEVAQRTMAVATPKILKKFFVRWIQFYNWSQQLQHVRRKRCFIIQHDRFWLWRRKVWMQQELRACRRKQQFRIRRLHFLEWVNFARVGVIAKRIEVVREARFLNGAFKAWIAGVALAKQERKLLQERQDRTVQHLQRACFREWKRTARYKRTFKKTQDRRCQDTQHFNKQIVFWNWKLFLYSVARPAKERAGQLENRVHCRLTREHFREWRRMMEIERMRKFRLRRRIWRRWVTWRRRVRTEKHAAHTERLVVVKVFFRAWRITASEQATSRRSLNLAKRYVNRRRLRKLWMHWKYFSMSKRKYTQDSTKSFKHYFIKLLRTSWGVWKKRTHANLQKAKAHKYGALQRHFNAFRTGIRLVRAKKTRAKMLAHAEKRRQWSLLRQVTRTWRDINWRTKRCKQHAQMLSFQRTQGILDSVWRKWKALYVEKLHHRLQELQNNFDSTLHEKQGLEAHLQAAKDTAVSFGSN</sequence>
<dbReference type="AlphaFoldDB" id="A0AAD9H0M6"/>
<dbReference type="GO" id="GO:0016301">
    <property type="term" value="F:kinase activity"/>
    <property type="evidence" value="ECO:0007669"/>
    <property type="project" value="UniProtKB-KW"/>
</dbReference>
<dbReference type="PANTHER" id="PTHR46759:SF1">
    <property type="entry name" value="LEUCINE-RICH REPEAT-CONTAINING PROTEIN 72"/>
    <property type="match status" value="1"/>
</dbReference>
<gene>
    <name evidence="3" type="ORF">P3T76_000677</name>
</gene>
<feature type="coiled-coil region" evidence="1">
    <location>
        <begin position="1124"/>
        <end position="1151"/>
    </location>
</feature>
<protein>
    <submittedName>
        <fullName evidence="3">Serine/threonine-protein kinase 11-interacting protein</fullName>
    </submittedName>
</protein>
<feature type="compositionally biased region" description="Polar residues" evidence="2">
    <location>
        <begin position="552"/>
        <end position="564"/>
    </location>
</feature>